<dbReference type="AlphaFoldDB" id="A0A8T1R2Y3"/>
<name>A0A8T1R2Y3_CARIL</name>
<accession>A0A8T1R2Y3</accession>
<sequence>MICLPYLSLNYKPTMPKTRICTRSTSCTRLRIELGHKTLAMSRYAITGSTTRSFR</sequence>
<dbReference type="EMBL" id="CM031811">
    <property type="protein sequence ID" value="KAG6661058.1"/>
    <property type="molecule type" value="Genomic_DNA"/>
</dbReference>
<protein>
    <submittedName>
        <fullName evidence="1">Uncharacterized protein</fullName>
    </submittedName>
</protein>
<organism evidence="1 2">
    <name type="scientific">Carya illinoinensis</name>
    <name type="common">Pecan</name>
    <dbReference type="NCBI Taxonomy" id="32201"/>
    <lineage>
        <taxon>Eukaryota</taxon>
        <taxon>Viridiplantae</taxon>
        <taxon>Streptophyta</taxon>
        <taxon>Embryophyta</taxon>
        <taxon>Tracheophyta</taxon>
        <taxon>Spermatophyta</taxon>
        <taxon>Magnoliopsida</taxon>
        <taxon>eudicotyledons</taxon>
        <taxon>Gunneridae</taxon>
        <taxon>Pentapetalae</taxon>
        <taxon>rosids</taxon>
        <taxon>fabids</taxon>
        <taxon>Fagales</taxon>
        <taxon>Juglandaceae</taxon>
        <taxon>Carya</taxon>
    </lineage>
</organism>
<proteinExistence type="predicted"/>
<keyword evidence="2" id="KW-1185">Reference proteome</keyword>
<dbReference type="EMBL" id="CM031811">
    <property type="protein sequence ID" value="KAG6661057.1"/>
    <property type="molecule type" value="Genomic_DNA"/>
</dbReference>
<reference evidence="1" key="1">
    <citation type="submission" date="2020-12" db="EMBL/GenBank/DDBJ databases">
        <title>WGS assembly of Carya illinoinensis cv. Pawnee.</title>
        <authorList>
            <person name="Platts A."/>
            <person name="Shu S."/>
            <person name="Wright S."/>
            <person name="Barry K."/>
            <person name="Edger P."/>
            <person name="Pires J.C."/>
            <person name="Schmutz J."/>
        </authorList>
    </citation>
    <scope>NUCLEOTIDE SEQUENCE</scope>
    <source>
        <tissue evidence="1">Leaf</tissue>
    </source>
</reference>
<evidence type="ECO:0000313" key="2">
    <source>
        <dbReference type="Proteomes" id="UP000811609"/>
    </source>
</evidence>
<dbReference type="Proteomes" id="UP000811609">
    <property type="component" value="Chromosome 3"/>
</dbReference>
<gene>
    <name evidence="1" type="ORF">CIPAW_03G148600</name>
</gene>
<evidence type="ECO:0000313" key="1">
    <source>
        <dbReference type="EMBL" id="KAG6661057.1"/>
    </source>
</evidence>
<comment type="caution">
    <text evidence="1">The sequence shown here is derived from an EMBL/GenBank/DDBJ whole genome shotgun (WGS) entry which is preliminary data.</text>
</comment>